<dbReference type="PANTHER" id="PTHR15922">
    <property type="entry name" value="NEUROBLASTOMA-AMPLIFIED SEQUENCE"/>
    <property type="match status" value="1"/>
</dbReference>
<keyword evidence="2" id="KW-1185">Reference proteome</keyword>
<evidence type="ECO:0000313" key="3">
    <source>
        <dbReference type="WBParaSite" id="SCUD_0000252001-mRNA-1"/>
    </source>
</evidence>
<dbReference type="Proteomes" id="UP000279833">
    <property type="component" value="Unassembled WGS sequence"/>
</dbReference>
<proteinExistence type="predicted"/>
<dbReference type="STRING" id="6186.A0A183JIJ6"/>
<reference evidence="1 2" key="2">
    <citation type="submission" date="2018-11" db="EMBL/GenBank/DDBJ databases">
        <authorList>
            <consortium name="Pathogen Informatics"/>
        </authorList>
    </citation>
    <scope>NUCLEOTIDE SEQUENCE [LARGE SCALE GENOMIC DNA]</scope>
    <source>
        <strain evidence="1">Dakar</strain>
        <strain evidence="2">Dakar, Senegal</strain>
    </source>
</reference>
<dbReference type="PANTHER" id="PTHR15922:SF2">
    <property type="entry name" value="NBAS SUBUNIT OF NRZ TETHERING COMPLEX"/>
    <property type="match status" value="1"/>
</dbReference>
<evidence type="ECO:0000313" key="2">
    <source>
        <dbReference type="Proteomes" id="UP000279833"/>
    </source>
</evidence>
<dbReference type="GO" id="GO:0070939">
    <property type="term" value="C:Dsl1/NZR complex"/>
    <property type="evidence" value="ECO:0007669"/>
    <property type="project" value="TreeGrafter"/>
</dbReference>
<dbReference type="GO" id="GO:0006890">
    <property type="term" value="P:retrograde vesicle-mediated transport, Golgi to endoplasmic reticulum"/>
    <property type="evidence" value="ECO:0007669"/>
    <property type="project" value="TreeGrafter"/>
</dbReference>
<reference evidence="3" key="1">
    <citation type="submission" date="2016-06" db="UniProtKB">
        <authorList>
            <consortium name="WormBaseParasite"/>
        </authorList>
    </citation>
    <scope>IDENTIFICATION</scope>
</reference>
<gene>
    <name evidence="1" type="ORF">SCUD_LOCUS2521</name>
</gene>
<accession>A0A183JIJ6</accession>
<sequence>MKSDKLDLMNYPHIIDELAEWSINLDSKLSADNSYSVAVDLLRCRNISLSSVHPSSLNLSSDDKLPASKESDSSSLSKINYLLYNTWRKLSDVLTFWFPPSQVLVTYAHLRENNCPWQLGYLSSESVQGQALCLVATHWLELMELPNRLQSSNSSSLNDLKQSNDITPFELIQSPNISSTYVESDVNQIVTNHSTRITRKWYLSYVDPCPQWRIVTFLSYKPSETFEYDLSANGSNSTLDNLYYITAIGYSNGSIDIIDLSIDESERPNLDQNIRRSRIFIPSPFTQSIDSLGYKKPLFPIVLLSFIDISHLLVGHFRGHVDLWHLDWKAKSFPARMMMRIYSISTYKASKPSPLLSAVYDSSSSLLVLSSLPNVNVSVSKSMHRKLGLSCYYVSKKAPYLTPASSSSTSDVIPGGLMSLYSAWKDTSVHLLCNLFRRNSYLTCDNTDAITSMTLANFSTTSLPIFSSSDISDQLLLGSLHSSGSYSVWLIPSFELLLLIANPQNSPNLSLSPVNQASSMYSRPFRIAWWGRPSESDELLNQTIQLCVLHENGSIDLLDIKKCGTEFYPKIARKLESLKLSKFPVFATHSTLQSNFQSCFSEIVLLSSCLKEDSESNIDNIVHHSSKTMIFHHCIRCTRLKSTTYHGLFDHYIRIGKFHKALELNKSNNKKINNEIVYKQMWIRLSNEFWKINNFQQFLHSTLDPIQKIHPLWIIKQCLNYLPKFVPFNLNSTLLLSNIQLVLNYGLNLLINNKHLINNNLWYSKTESIIDIQNDHHNEMMIMMMKSVQCNFSISLYLDVEILNNPLKLVKIFSSWFIERSIQIDTRSGLTNYALNLISMGLSMCEDILKGNPIDHEVEICLKSLRKVHRDFIELAQVRIIIILLLLYCDSHKPCY</sequence>
<organism evidence="3">
    <name type="scientific">Schistosoma curassoni</name>
    <dbReference type="NCBI Taxonomy" id="6186"/>
    <lineage>
        <taxon>Eukaryota</taxon>
        <taxon>Metazoa</taxon>
        <taxon>Spiralia</taxon>
        <taxon>Lophotrochozoa</taxon>
        <taxon>Platyhelminthes</taxon>
        <taxon>Trematoda</taxon>
        <taxon>Digenea</taxon>
        <taxon>Strigeidida</taxon>
        <taxon>Schistosomatoidea</taxon>
        <taxon>Schistosomatidae</taxon>
        <taxon>Schistosoma</taxon>
    </lineage>
</organism>
<name>A0A183JIJ6_9TREM</name>
<dbReference type="EMBL" id="UZAK01002474">
    <property type="protein sequence ID" value="VDO75093.1"/>
    <property type="molecule type" value="Genomic_DNA"/>
</dbReference>
<protein>
    <submittedName>
        <fullName evidence="3">Neuroblastoma-amplified sequence</fullName>
    </submittedName>
</protein>
<evidence type="ECO:0000313" key="1">
    <source>
        <dbReference type="EMBL" id="VDO75093.1"/>
    </source>
</evidence>
<dbReference type="AlphaFoldDB" id="A0A183JIJ6"/>
<dbReference type="GO" id="GO:0000149">
    <property type="term" value="F:SNARE binding"/>
    <property type="evidence" value="ECO:0007669"/>
    <property type="project" value="TreeGrafter"/>
</dbReference>
<dbReference type="WBParaSite" id="SCUD_0000252001-mRNA-1">
    <property type="protein sequence ID" value="SCUD_0000252001-mRNA-1"/>
    <property type="gene ID" value="SCUD_0000252001"/>
</dbReference>